<gene>
    <name evidence="1" type="ORF">Dxin01_00371</name>
</gene>
<protein>
    <submittedName>
        <fullName evidence="1">Uncharacterized protein</fullName>
    </submittedName>
</protein>
<dbReference type="EMBL" id="BAABRN010000003">
    <property type="protein sequence ID" value="GAA5500647.1"/>
    <property type="molecule type" value="Genomic_DNA"/>
</dbReference>
<proteinExistence type="predicted"/>
<keyword evidence="2" id="KW-1185">Reference proteome</keyword>
<comment type="caution">
    <text evidence="1">The sequence shown here is derived from an EMBL/GenBank/DDBJ whole genome shotgun (WGS) entry which is preliminary data.</text>
</comment>
<dbReference type="RefSeq" id="WP_353540630.1">
    <property type="nucleotide sequence ID" value="NZ_BAABRN010000003.1"/>
</dbReference>
<accession>A0ABP9VAD0</accession>
<evidence type="ECO:0000313" key="1">
    <source>
        <dbReference type="EMBL" id="GAA5500647.1"/>
    </source>
</evidence>
<evidence type="ECO:0000313" key="2">
    <source>
        <dbReference type="Proteomes" id="UP001458946"/>
    </source>
</evidence>
<organism evidence="1 2">
    <name type="scientific">Deinococcus xinjiangensis</name>
    <dbReference type="NCBI Taxonomy" id="457454"/>
    <lineage>
        <taxon>Bacteria</taxon>
        <taxon>Thermotogati</taxon>
        <taxon>Deinococcota</taxon>
        <taxon>Deinococci</taxon>
        <taxon>Deinococcales</taxon>
        <taxon>Deinococcaceae</taxon>
        <taxon>Deinococcus</taxon>
    </lineage>
</organism>
<dbReference type="Proteomes" id="UP001458946">
    <property type="component" value="Unassembled WGS sequence"/>
</dbReference>
<sequence length="154" mass="17736">MAKWSGKVFFPTSSQASRTMAQGKYPRLPFEAWKPRPQRVSIPNDRTRLEGVLVMLKYGLRVMPDSRLASFAIMLQDELNRNDRRWVPLDVTAVLAGKQQVDAERRRREALINDGDCLAAWFRPAKSTRSWTQADAKTLREEWAALLSEEKEDS</sequence>
<reference evidence="1 2" key="1">
    <citation type="submission" date="2024-02" db="EMBL/GenBank/DDBJ databases">
        <title>Deinococcus xinjiangensis NBRC 107630.</title>
        <authorList>
            <person name="Ichikawa N."/>
            <person name="Katano-Makiyama Y."/>
            <person name="Hidaka K."/>
        </authorList>
    </citation>
    <scope>NUCLEOTIDE SEQUENCE [LARGE SCALE GENOMIC DNA]</scope>
    <source>
        <strain evidence="1 2">NBRC 107630</strain>
    </source>
</reference>
<name>A0ABP9VAD0_9DEIO</name>